<protein>
    <submittedName>
        <fullName evidence="1">Uncharacterized protein</fullName>
    </submittedName>
</protein>
<dbReference type="Proteomes" id="UP000054683">
    <property type="component" value="Unassembled WGS sequence"/>
</dbReference>
<name>A0A158JXH7_9BURK</name>
<dbReference type="EMBL" id="FCOK02000127">
    <property type="protein sequence ID" value="SAL72920.1"/>
    <property type="molecule type" value="Genomic_DNA"/>
</dbReference>
<accession>A0A158JXH7</accession>
<gene>
    <name evidence="1" type="ORF">AWB69_08888</name>
</gene>
<proteinExistence type="predicted"/>
<reference evidence="1 2" key="1">
    <citation type="submission" date="2016-01" db="EMBL/GenBank/DDBJ databases">
        <authorList>
            <person name="Oliw E.H."/>
        </authorList>
    </citation>
    <scope>NUCLEOTIDE SEQUENCE [LARGE SCALE GENOMIC DNA]</scope>
    <source>
        <strain evidence="1">LMG 27134</strain>
    </source>
</reference>
<evidence type="ECO:0000313" key="1">
    <source>
        <dbReference type="EMBL" id="SAL72920.1"/>
    </source>
</evidence>
<dbReference type="AlphaFoldDB" id="A0A158JXH7"/>
<sequence length="82" mass="9164">MRTAHGNGQHSLLRNGYASLCNSVRASFFDPCEPQLELDRSLCTQSKKSHANDLRKRRVHSSSCALVTAQQWCSVAQTTCIR</sequence>
<evidence type="ECO:0000313" key="2">
    <source>
        <dbReference type="Proteomes" id="UP000054683"/>
    </source>
</evidence>
<organism evidence="1 2">
    <name type="scientific">Caballeronia udeis</name>
    <dbReference type="NCBI Taxonomy" id="1232866"/>
    <lineage>
        <taxon>Bacteria</taxon>
        <taxon>Pseudomonadati</taxon>
        <taxon>Pseudomonadota</taxon>
        <taxon>Betaproteobacteria</taxon>
        <taxon>Burkholderiales</taxon>
        <taxon>Burkholderiaceae</taxon>
        <taxon>Caballeronia</taxon>
    </lineage>
</organism>